<sequence>MDPILLVKSFRESGKIVIKEGNGINLTISKPELWKEEMGSDWTYLLFDLFQIRSICEPFSEVSLDIVEFASKPTVYQSPSNKLLTKGPVTKGIVRFSVIRDPEWNKLLFQIAQPVILGIGKDTTADFITEKYFPLLAPSTKELFLGPEGEVKIIKG</sequence>
<accession>A0ABW0BXX4</accession>
<dbReference type="Proteomes" id="UP001596163">
    <property type="component" value="Unassembled WGS sequence"/>
</dbReference>
<reference evidence="2" key="1">
    <citation type="journal article" date="2019" name="Int. J. Syst. Evol. Microbiol.">
        <title>The Global Catalogue of Microorganisms (GCM) 10K type strain sequencing project: providing services to taxonomists for standard genome sequencing and annotation.</title>
        <authorList>
            <consortium name="The Broad Institute Genomics Platform"/>
            <consortium name="The Broad Institute Genome Sequencing Center for Infectious Disease"/>
            <person name="Wu L."/>
            <person name="Ma J."/>
        </authorList>
    </citation>
    <scope>NUCLEOTIDE SEQUENCE [LARGE SCALE GENOMIC DNA]</scope>
    <source>
        <strain evidence="2">CGMCC 1.7030</strain>
    </source>
</reference>
<keyword evidence="2" id="KW-1185">Reference proteome</keyword>
<comment type="caution">
    <text evidence="1">The sequence shown here is derived from an EMBL/GenBank/DDBJ whole genome shotgun (WGS) entry which is preliminary data.</text>
</comment>
<name>A0ABW0BXX4_9BACT</name>
<evidence type="ECO:0000313" key="2">
    <source>
        <dbReference type="Proteomes" id="UP001596163"/>
    </source>
</evidence>
<organism evidence="1 2">
    <name type="scientific">Algoriphagus aquatilis</name>
    <dbReference type="NCBI Taxonomy" id="490186"/>
    <lineage>
        <taxon>Bacteria</taxon>
        <taxon>Pseudomonadati</taxon>
        <taxon>Bacteroidota</taxon>
        <taxon>Cytophagia</taxon>
        <taxon>Cytophagales</taxon>
        <taxon>Cyclobacteriaceae</taxon>
        <taxon>Algoriphagus</taxon>
    </lineage>
</organism>
<evidence type="ECO:0000313" key="1">
    <source>
        <dbReference type="EMBL" id="MFC5192804.1"/>
    </source>
</evidence>
<proteinExistence type="predicted"/>
<gene>
    <name evidence="1" type="ORF">ACFPIK_13590</name>
</gene>
<dbReference type="EMBL" id="JBHSKS010000011">
    <property type="protein sequence ID" value="MFC5192804.1"/>
    <property type="molecule type" value="Genomic_DNA"/>
</dbReference>
<dbReference type="RefSeq" id="WP_377916173.1">
    <property type="nucleotide sequence ID" value="NZ_JBHSKS010000011.1"/>
</dbReference>
<protein>
    <submittedName>
        <fullName evidence="1">Uncharacterized protein</fullName>
    </submittedName>
</protein>